<evidence type="ECO:0000313" key="9">
    <source>
        <dbReference type="EMBL" id="CAF1084144.1"/>
    </source>
</evidence>
<dbReference type="SUPFAM" id="SSF82114">
    <property type="entry name" value="Riboflavin kinase-like"/>
    <property type="match status" value="1"/>
</dbReference>
<feature type="domain" description="Riboflavin kinase" evidence="8">
    <location>
        <begin position="1"/>
        <end position="136"/>
    </location>
</feature>
<keyword evidence="5" id="KW-0808">Transferase</keyword>
<evidence type="ECO:0000256" key="6">
    <source>
        <dbReference type="ARBA" id="ARBA00022741"/>
    </source>
</evidence>
<evidence type="ECO:0000313" key="11">
    <source>
        <dbReference type="Proteomes" id="UP000663891"/>
    </source>
</evidence>
<reference evidence="9" key="1">
    <citation type="submission" date="2021-02" db="EMBL/GenBank/DDBJ databases">
        <authorList>
            <person name="Nowell W R."/>
        </authorList>
    </citation>
    <scope>NUCLEOTIDE SEQUENCE</scope>
</reference>
<keyword evidence="3" id="KW-0285">Flavoprotein</keyword>
<dbReference type="PANTHER" id="PTHR22749">
    <property type="entry name" value="RIBOFLAVIN KINASE/FMN ADENYLYLTRANSFERASE"/>
    <property type="match status" value="1"/>
</dbReference>
<dbReference type="EMBL" id="CAJNON010000189">
    <property type="protein sequence ID" value="CAF1084144.1"/>
    <property type="molecule type" value="Genomic_DNA"/>
</dbReference>
<dbReference type="InterPro" id="IPR023468">
    <property type="entry name" value="Riboflavin_kinase"/>
</dbReference>
<dbReference type="EC" id="2.7.1.26" evidence="2"/>
<dbReference type="UniPathway" id="UPA00276">
    <property type="reaction ID" value="UER00406"/>
</dbReference>
<dbReference type="Pfam" id="PF01687">
    <property type="entry name" value="Flavokinase"/>
    <property type="match status" value="1"/>
</dbReference>
<evidence type="ECO:0000256" key="3">
    <source>
        <dbReference type="ARBA" id="ARBA00022630"/>
    </source>
</evidence>
<dbReference type="Proteomes" id="UP000663881">
    <property type="component" value="Unassembled WGS sequence"/>
</dbReference>
<dbReference type="GO" id="GO:0009231">
    <property type="term" value="P:riboflavin biosynthetic process"/>
    <property type="evidence" value="ECO:0007669"/>
    <property type="project" value="InterPro"/>
</dbReference>
<evidence type="ECO:0000256" key="2">
    <source>
        <dbReference type="ARBA" id="ARBA00012105"/>
    </source>
</evidence>
<comment type="caution">
    <text evidence="9">The sequence shown here is derived from an EMBL/GenBank/DDBJ whole genome shotgun (WGS) entry which is preliminary data.</text>
</comment>
<name>A0A814MUA9_9BILA</name>
<dbReference type="AlphaFoldDB" id="A0A814MUA9"/>
<dbReference type="GO" id="GO:0005739">
    <property type="term" value="C:mitochondrion"/>
    <property type="evidence" value="ECO:0007669"/>
    <property type="project" value="TreeGrafter"/>
</dbReference>
<accession>A0A814MUA9</accession>
<evidence type="ECO:0000259" key="8">
    <source>
        <dbReference type="SMART" id="SM00904"/>
    </source>
</evidence>
<evidence type="ECO:0000313" key="10">
    <source>
        <dbReference type="EMBL" id="CAF3677727.1"/>
    </source>
</evidence>
<organism evidence="9 11">
    <name type="scientific">Adineta steineri</name>
    <dbReference type="NCBI Taxonomy" id="433720"/>
    <lineage>
        <taxon>Eukaryota</taxon>
        <taxon>Metazoa</taxon>
        <taxon>Spiralia</taxon>
        <taxon>Gnathifera</taxon>
        <taxon>Rotifera</taxon>
        <taxon>Eurotatoria</taxon>
        <taxon>Bdelloidea</taxon>
        <taxon>Adinetida</taxon>
        <taxon>Adinetidae</taxon>
        <taxon>Adineta</taxon>
    </lineage>
</organism>
<dbReference type="Gene3D" id="2.40.30.30">
    <property type="entry name" value="Riboflavin kinase-like"/>
    <property type="match status" value="1"/>
</dbReference>
<dbReference type="GO" id="GO:0009398">
    <property type="term" value="P:FMN biosynthetic process"/>
    <property type="evidence" value="ECO:0007669"/>
    <property type="project" value="UniProtKB-UniPathway"/>
</dbReference>
<evidence type="ECO:0000256" key="1">
    <source>
        <dbReference type="ARBA" id="ARBA00005201"/>
    </source>
</evidence>
<dbReference type="GO" id="GO:0008531">
    <property type="term" value="F:riboflavin kinase activity"/>
    <property type="evidence" value="ECO:0007669"/>
    <property type="project" value="UniProtKB-EC"/>
</dbReference>
<dbReference type="InterPro" id="IPR023465">
    <property type="entry name" value="Riboflavin_kinase_dom_sf"/>
</dbReference>
<protein>
    <recommendedName>
        <fullName evidence="2">riboflavin kinase</fullName>
        <ecNumber evidence="2">2.7.1.26</ecNumber>
    </recommendedName>
</protein>
<keyword evidence="6" id="KW-0547">Nucleotide-binding</keyword>
<dbReference type="OrthoDB" id="276388at2759"/>
<dbReference type="SMART" id="SM00904">
    <property type="entry name" value="Flavokinase"/>
    <property type="match status" value="1"/>
</dbReference>
<evidence type="ECO:0000256" key="4">
    <source>
        <dbReference type="ARBA" id="ARBA00022643"/>
    </source>
</evidence>
<keyword evidence="4" id="KW-0288">FMN</keyword>
<gene>
    <name evidence="10" type="ORF">OKA104_LOCUS10902</name>
    <name evidence="9" type="ORF">VCS650_LOCUS19184</name>
</gene>
<dbReference type="InterPro" id="IPR015865">
    <property type="entry name" value="Riboflavin_kinase_bac/euk"/>
</dbReference>
<dbReference type="GO" id="GO:0005524">
    <property type="term" value="F:ATP binding"/>
    <property type="evidence" value="ECO:0007669"/>
    <property type="project" value="UniProtKB-KW"/>
</dbReference>
<dbReference type="PANTHER" id="PTHR22749:SF6">
    <property type="entry name" value="RIBOFLAVIN KINASE"/>
    <property type="match status" value="1"/>
</dbReference>
<evidence type="ECO:0000256" key="7">
    <source>
        <dbReference type="ARBA" id="ARBA00022840"/>
    </source>
</evidence>
<evidence type="ECO:0000256" key="5">
    <source>
        <dbReference type="ARBA" id="ARBA00022679"/>
    </source>
</evidence>
<comment type="pathway">
    <text evidence="1">Cofactor biosynthesis; FMN biosynthesis; FMN from riboflavin (ATP route): step 1/1.</text>
</comment>
<dbReference type="Proteomes" id="UP000663891">
    <property type="component" value="Unassembled WGS sequence"/>
</dbReference>
<sequence length="151" mass="17302">MLKSPFPYFTLGTIVRGFGRGSKELGCPTANLDETTVENLPTAIDEGVYYGWAQLLTKTNHEIYKMVTSIGTNPFYNNEKKTIETHIMNEFTNDFYGEQLKIVLLGKIRPMKTFQNLNDLTSAIQQDITTANCELNSNRCRQYLNHSFFKK</sequence>
<keyword evidence="7" id="KW-0067">ATP-binding</keyword>
<dbReference type="EMBL" id="CAJOAY010000494">
    <property type="protein sequence ID" value="CAF3677727.1"/>
    <property type="molecule type" value="Genomic_DNA"/>
</dbReference>
<proteinExistence type="predicted"/>